<sequence>MIKDTDQQAEKSFALSPSKTIGLTLALAFFSVPALYAQDRAHAIGPVAFDALDANGDGNISFDEFSSREASMIDRLDSDANGVLTLDEFLNAQPPRHQDRGPRHSAEKREERSENRPQPSAEQQATREDRRAARSEKMAERHAMMQEMLEARFVAADANGDQVVTADELLEATFLELDADNNGALTKEELAKRGGPRGNVHKPR</sequence>
<dbReference type="InterPro" id="IPR018247">
    <property type="entry name" value="EF_Hand_1_Ca_BS"/>
</dbReference>
<evidence type="ECO:0000259" key="2">
    <source>
        <dbReference type="PROSITE" id="PS50222"/>
    </source>
</evidence>
<feature type="compositionally biased region" description="Basic and acidic residues" evidence="1">
    <location>
        <begin position="125"/>
        <end position="140"/>
    </location>
</feature>
<dbReference type="AlphaFoldDB" id="A0A0R2S807"/>
<protein>
    <recommendedName>
        <fullName evidence="2">EF-hand domain-containing protein</fullName>
    </recommendedName>
</protein>
<accession>A0A0R2S807</accession>
<dbReference type="GO" id="GO:0005509">
    <property type="term" value="F:calcium ion binding"/>
    <property type="evidence" value="ECO:0007669"/>
    <property type="project" value="InterPro"/>
</dbReference>
<feature type="domain" description="EF-hand" evidence="2">
    <location>
        <begin position="165"/>
        <end position="200"/>
    </location>
</feature>
<reference evidence="3 4" key="1">
    <citation type="submission" date="2015-10" db="EMBL/GenBank/DDBJ databases">
        <title>Metagenome-Assembled Genomes uncover a global brackish microbiome.</title>
        <authorList>
            <person name="Hugerth L.W."/>
            <person name="Larsson J."/>
            <person name="Alneberg J."/>
            <person name="Lindh M.V."/>
            <person name="Legrand C."/>
            <person name="Pinhassi J."/>
            <person name="Andersson A.F."/>
        </authorList>
    </citation>
    <scope>NUCLEOTIDE SEQUENCE [LARGE SCALE GENOMIC DNA]</scope>
    <source>
        <strain evidence="3">BACL4 MAG-120507-bin80</strain>
    </source>
</reference>
<name>A0A0R2S807_9GAMM</name>
<evidence type="ECO:0000313" key="3">
    <source>
        <dbReference type="EMBL" id="KRO71031.1"/>
    </source>
</evidence>
<gene>
    <name evidence="3" type="ORF">ABR69_07715</name>
</gene>
<proteinExistence type="predicted"/>
<dbReference type="PROSITE" id="PS00018">
    <property type="entry name" value="EF_HAND_1"/>
    <property type="match status" value="3"/>
</dbReference>
<evidence type="ECO:0000256" key="1">
    <source>
        <dbReference type="SAM" id="MobiDB-lite"/>
    </source>
</evidence>
<comment type="caution">
    <text evidence="3">The sequence shown here is derived from an EMBL/GenBank/DDBJ whole genome shotgun (WGS) entry which is preliminary data.</text>
</comment>
<feature type="region of interest" description="Disordered" evidence="1">
    <location>
        <begin position="89"/>
        <end position="140"/>
    </location>
</feature>
<dbReference type="InterPro" id="IPR011992">
    <property type="entry name" value="EF-hand-dom_pair"/>
</dbReference>
<dbReference type="Pfam" id="PF13202">
    <property type="entry name" value="EF-hand_5"/>
    <property type="match status" value="2"/>
</dbReference>
<dbReference type="Proteomes" id="UP000051934">
    <property type="component" value="Unassembled WGS sequence"/>
</dbReference>
<dbReference type="CDD" id="cd00051">
    <property type="entry name" value="EFh"/>
    <property type="match status" value="1"/>
</dbReference>
<dbReference type="SUPFAM" id="SSF47473">
    <property type="entry name" value="EF-hand"/>
    <property type="match status" value="1"/>
</dbReference>
<dbReference type="InterPro" id="IPR002048">
    <property type="entry name" value="EF_hand_dom"/>
</dbReference>
<organism evidence="3 4">
    <name type="scientific">OM182 bacterium BACL3 MAG-120507-bin80</name>
    <dbReference type="NCBI Taxonomy" id="1655577"/>
    <lineage>
        <taxon>Bacteria</taxon>
        <taxon>Pseudomonadati</taxon>
        <taxon>Pseudomonadota</taxon>
        <taxon>Gammaproteobacteria</taxon>
        <taxon>OMG group</taxon>
        <taxon>OM182 clade</taxon>
    </lineage>
</organism>
<feature type="compositionally biased region" description="Basic and acidic residues" evidence="1">
    <location>
        <begin position="96"/>
        <end position="115"/>
    </location>
</feature>
<dbReference type="EMBL" id="LIBB01000253">
    <property type="protein sequence ID" value="KRO71031.1"/>
    <property type="molecule type" value="Genomic_DNA"/>
</dbReference>
<dbReference type="Gene3D" id="1.10.238.10">
    <property type="entry name" value="EF-hand"/>
    <property type="match status" value="2"/>
</dbReference>
<evidence type="ECO:0000313" key="4">
    <source>
        <dbReference type="Proteomes" id="UP000051934"/>
    </source>
</evidence>
<dbReference type="PROSITE" id="PS50222">
    <property type="entry name" value="EF_HAND_2"/>
    <property type="match status" value="1"/>
</dbReference>